<dbReference type="Proteomes" id="UP000320333">
    <property type="component" value="Unassembled WGS sequence"/>
</dbReference>
<evidence type="ECO:0000256" key="1">
    <source>
        <dbReference type="ARBA" id="ARBA00010143"/>
    </source>
</evidence>
<dbReference type="GO" id="GO:0006261">
    <property type="term" value="P:DNA-templated DNA replication"/>
    <property type="evidence" value="ECO:0007669"/>
    <property type="project" value="TreeGrafter"/>
</dbReference>
<dbReference type="GO" id="GO:0120330">
    <property type="term" value="C:rixosome complex"/>
    <property type="evidence" value="ECO:0007669"/>
    <property type="project" value="TreeGrafter"/>
</dbReference>
<dbReference type="InterPro" id="IPR015943">
    <property type="entry name" value="WD40/YVTN_repeat-like_dom_sf"/>
</dbReference>
<dbReference type="EMBL" id="QEAP01000005">
    <property type="protein sequence ID" value="TPX78383.1"/>
    <property type="molecule type" value="Genomic_DNA"/>
</dbReference>
<gene>
    <name evidence="6" type="ORF">CcCBS67573_g00353</name>
</gene>
<keyword evidence="2 4" id="KW-0853">WD repeat</keyword>
<dbReference type="PROSITE" id="PS50294">
    <property type="entry name" value="WD_REPEATS_REGION"/>
    <property type="match status" value="3"/>
</dbReference>
<dbReference type="SUPFAM" id="SSF50978">
    <property type="entry name" value="WD40 repeat-like"/>
    <property type="match status" value="1"/>
</dbReference>
<dbReference type="PANTHER" id="PTHR18763">
    <property type="entry name" value="WD-REPEAT PROTEIN 18"/>
    <property type="match status" value="1"/>
</dbReference>
<evidence type="ECO:0000256" key="5">
    <source>
        <dbReference type="SAM" id="Coils"/>
    </source>
</evidence>
<evidence type="ECO:0000256" key="2">
    <source>
        <dbReference type="ARBA" id="ARBA00022574"/>
    </source>
</evidence>
<evidence type="ECO:0000256" key="4">
    <source>
        <dbReference type="PROSITE-ProRule" id="PRU00221"/>
    </source>
</evidence>
<dbReference type="STRING" id="246404.A0A507FQ42"/>
<evidence type="ECO:0000313" key="7">
    <source>
        <dbReference type="Proteomes" id="UP000320333"/>
    </source>
</evidence>
<dbReference type="InterPro" id="IPR019775">
    <property type="entry name" value="WD40_repeat_CS"/>
</dbReference>
<dbReference type="InterPro" id="IPR045227">
    <property type="entry name" value="WDR18/Ipi3/RID3"/>
</dbReference>
<dbReference type="PROSITE" id="PS00678">
    <property type="entry name" value="WD_REPEATS_1"/>
    <property type="match status" value="1"/>
</dbReference>
<dbReference type="GO" id="GO:0005656">
    <property type="term" value="C:nuclear pre-replicative complex"/>
    <property type="evidence" value="ECO:0007669"/>
    <property type="project" value="TreeGrafter"/>
</dbReference>
<keyword evidence="5" id="KW-0175">Coiled coil</keyword>
<feature type="coiled-coil region" evidence="5">
    <location>
        <begin position="478"/>
        <end position="505"/>
    </location>
</feature>
<dbReference type="Gene3D" id="2.130.10.10">
    <property type="entry name" value="YVTN repeat-like/Quinoprotein amine dehydrogenase"/>
    <property type="match status" value="2"/>
</dbReference>
<evidence type="ECO:0000313" key="6">
    <source>
        <dbReference type="EMBL" id="TPX78383.1"/>
    </source>
</evidence>
<dbReference type="InterPro" id="IPR001680">
    <property type="entry name" value="WD40_rpt"/>
</dbReference>
<name>A0A507FQ42_9FUNG</name>
<proteinExistence type="inferred from homology"/>
<dbReference type="InterPro" id="IPR036322">
    <property type="entry name" value="WD40_repeat_dom_sf"/>
</dbReference>
<reference evidence="6 7" key="1">
    <citation type="journal article" date="2019" name="Sci. Rep.">
        <title>Comparative genomics of chytrid fungi reveal insights into the obligate biotrophic and pathogenic lifestyle of Synchytrium endobioticum.</title>
        <authorList>
            <person name="van de Vossenberg B.T.L.H."/>
            <person name="Warris S."/>
            <person name="Nguyen H.D.T."/>
            <person name="van Gent-Pelzer M.P.E."/>
            <person name="Joly D.L."/>
            <person name="van de Geest H.C."/>
            <person name="Bonants P.J.M."/>
            <person name="Smith D.S."/>
            <person name="Levesque C.A."/>
            <person name="van der Lee T.A.J."/>
        </authorList>
    </citation>
    <scope>NUCLEOTIDE SEQUENCE [LARGE SCALE GENOMIC DNA]</scope>
    <source>
        <strain evidence="6 7">CBS 675.73</strain>
    </source>
</reference>
<dbReference type="GO" id="GO:0006364">
    <property type="term" value="P:rRNA processing"/>
    <property type="evidence" value="ECO:0007669"/>
    <property type="project" value="TreeGrafter"/>
</dbReference>
<accession>A0A507FQ42</accession>
<dbReference type="SMART" id="SM00320">
    <property type="entry name" value="WD40"/>
    <property type="match status" value="5"/>
</dbReference>
<dbReference type="AlphaFoldDB" id="A0A507FQ42"/>
<comment type="caution">
    <text evidence="6">The sequence shown here is derived from an EMBL/GenBank/DDBJ whole genome shotgun (WGS) entry which is preliminary data.</text>
</comment>
<keyword evidence="7" id="KW-1185">Reference proteome</keyword>
<keyword evidence="3" id="KW-0677">Repeat</keyword>
<dbReference type="PROSITE" id="PS50082">
    <property type="entry name" value="WD_REPEATS_2"/>
    <property type="match status" value="3"/>
</dbReference>
<dbReference type="PANTHER" id="PTHR18763:SF0">
    <property type="entry name" value="WD REPEAT-CONTAINING PROTEIN 18"/>
    <property type="match status" value="1"/>
</dbReference>
<evidence type="ECO:0000256" key="3">
    <source>
        <dbReference type="ARBA" id="ARBA00022737"/>
    </source>
</evidence>
<organism evidence="6 7">
    <name type="scientific">Chytriomyces confervae</name>
    <dbReference type="NCBI Taxonomy" id="246404"/>
    <lineage>
        <taxon>Eukaryota</taxon>
        <taxon>Fungi</taxon>
        <taxon>Fungi incertae sedis</taxon>
        <taxon>Chytridiomycota</taxon>
        <taxon>Chytridiomycota incertae sedis</taxon>
        <taxon>Chytridiomycetes</taxon>
        <taxon>Chytridiales</taxon>
        <taxon>Chytriomycetaceae</taxon>
        <taxon>Chytriomyces</taxon>
    </lineage>
</organism>
<feature type="repeat" description="WD" evidence="4">
    <location>
        <begin position="188"/>
        <end position="233"/>
    </location>
</feature>
<dbReference type="Pfam" id="PF00400">
    <property type="entry name" value="WD40"/>
    <property type="match status" value="3"/>
</dbReference>
<dbReference type="OrthoDB" id="756370at2759"/>
<comment type="similarity">
    <text evidence="1">Belongs to the WD repeat IPI3/WDR18 family.</text>
</comment>
<sequence>MSAQFQFAVCHPTETAFTVCAAVSSAGSAADAAPVATYRSSATAASSSTSTVATTPSLSAACAVSATAGFLLALPTKSIVLCWVWGKEASPACKLAVPEVLSALCFSNNSLWVVGGGVSGRVYMWEISTGNMVAMYDAHFKPIKTIAFSADDSAFVTAGDDAFAHIWLVARVTNALDPGVASQSYATMTGHSLPITDAAFSSTSLFNKSKLFTSSLDRSVKVWDATTGSNLVTILFPRALTCLAVDPLDMIVYAGAQDGIVYSANLFKAVDSNDTEDEGAGANVMGLSEGEMITLDDGGESIFKGHKGGITSLALSFDGKLLMSGSQDGSAILWDAPTRQQLRTHYLSPATAAAAAKSSPVPPVGRVLPVLRPRQTLMAVGGPSRSSGDAAMAAFPVWKRFPAVNRAEERGVDVVVKGGGVKPVIGGSALLDSWDDLDLSVPPFDEEDLSNYPNGYNTLLDTSEQVAMRFHQLSLSLEDEKQSELERLKAQVESLTEHNRALRALNDDLYEASSKQVVELLRDRKKARVTE</sequence>
<protein>
    <submittedName>
        <fullName evidence="6">Uncharacterized protein</fullName>
    </submittedName>
</protein>
<feature type="repeat" description="WD" evidence="4">
    <location>
        <begin position="136"/>
        <end position="167"/>
    </location>
</feature>
<feature type="repeat" description="WD" evidence="4">
    <location>
        <begin position="303"/>
        <end position="344"/>
    </location>
</feature>